<dbReference type="GO" id="GO:0016020">
    <property type="term" value="C:membrane"/>
    <property type="evidence" value="ECO:0007669"/>
    <property type="project" value="TreeGrafter"/>
</dbReference>
<evidence type="ECO:0000313" key="2">
    <source>
        <dbReference type="EMBL" id="NKZ19073.1"/>
    </source>
</evidence>
<proteinExistence type="predicted"/>
<organism evidence="2 3">
    <name type="scientific">Leuconostoc holzapfelii</name>
    <dbReference type="NCBI Taxonomy" id="434464"/>
    <lineage>
        <taxon>Bacteria</taxon>
        <taxon>Bacillati</taxon>
        <taxon>Bacillota</taxon>
        <taxon>Bacilli</taxon>
        <taxon>Lactobacillales</taxon>
        <taxon>Lactobacillaceae</taxon>
        <taxon>Leuconostoc</taxon>
    </lineage>
</organism>
<dbReference type="InterPro" id="IPR029058">
    <property type="entry name" value="AB_hydrolase_fold"/>
</dbReference>
<dbReference type="EMBL" id="JAAXPO010000009">
    <property type="protein sequence ID" value="NKZ19073.1"/>
    <property type="molecule type" value="Genomic_DNA"/>
</dbReference>
<dbReference type="InterPro" id="IPR050266">
    <property type="entry name" value="AB_hydrolase_sf"/>
</dbReference>
<accession>A0A846ZIT2</accession>
<dbReference type="Proteomes" id="UP000590460">
    <property type="component" value="Unassembled WGS sequence"/>
</dbReference>
<evidence type="ECO:0000259" key="1">
    <source>
        <dbReference type="Pfam" id="PF00561"/>
    </source>
</evidence>
<reference evidence="2 3" key="1">
    <citation type="submission" date="2020-04" db="EMBL/GenBank/DDBJ databases">
        <title>MicrobeNet Type strains.</title>
        <authorList>
            <person name="Nicholson A.C."/>
        </authorList>
    </citation>
    <scope>NUCLEOTIDE SEQUENCE [LARGE SCALE GENOMIC DNA]</scope>
    <source>
        <strain evidence="2 3">CCUG 54536</strain>
    </source>
</reference>
<dbReference type="PANTHER" id="PTHR43798:SF33">
    <property type="entry name" value="HYDROLASE, PUTATIVE (AFU_ORTHOLOGUE AFUA_2G14860)-RELATED"/>
    <property type="match status" value="1"/>
</dbReference>
<dbReference type="SUPFAM" id="SSF53474">
    <property type="entry name" value="alpha/beta-Hydrolases"/>
    <property type="match status" value="1"/>
</dbReference>
<gene>
    <name evidence="2" type="ORF">HF966_07795</name>
</gene>
<comment type="caution">
    <text evidence="2">The sequence shown here is derived from an EMBL/GenBank/DDBJ whole genome shotgun (WGS) entry which is preliminary data.</text>
</comment>
<dbReference type="PANTHER" id="PTHR43798">
    <property type="entry name" value="MONOACYLGLYCEROL LIPASE"/>
    <property type="match status" value="1"/>
</dbReference>
<dbReference type="Gene3D" id="3.40.50.1820">
    <property type="entry name" value="alpha/beta hydrolase"/>
    <property type="match status" value="1"/>
</dbReference>
<dbReference type="AlphaFoldDB" id="A0A846ZIT2"/>
<dbReference type="Pfam" id="PF00561">
    <property type="entry name" value="Abhydrolase_1"/>
    <property type="match status" value="1"/>
</dbReference>
<dbReference type="PRINTS" id="PR00111">
    <property type="entry name" value="ABHYDROLASE"/>
</dbReference>
<dbReference type="RefSeq" id="WP_168677681.1">
    <property type="nucleotide sequence ID" value="NZ_BPKV01000011.1"/>
</dbReference>
<keyword evidence="2" id="KW-0378">Hydrolase</keyword>
<evidence type="ECO:0000313" key="3">
    <source>
        <dbReference type="Proteomes" id="UP000590460"/>
    </source>
</evidence>
<protein>
    <submittedName>
        <fullName evidence="2">Alpha/beta hydrolase</fullName>
    </submittedName>
</protein>
<dbReference type="GO" id="GO:0016787">
    <property type="term" value="F:hydrolase activity"/>
    <property type="evidence" value="ECO:0007669"/>
    <property type="project" value="UniProtKB-KW"/>
</dbReference>
<name>A0A846ZIT2_9LACO</name>
<feature type="domain" description="AB hydrolase-1" evidence="1">
    <location>
        <begin position="26"/>
        <end position="145"/>
    </location>
</feature>
<sequence>MVTKTMVMPDGTKIVYDEYGDRQQETLFLLHGNGSSARYFRPQIVYYEQYFHVIAIDTRGHGRSSNSKRRIQFDDVVADIDMIRQKEAISCFGLLGYSDGANIAMKYATIHPTRVKKMVLNAPNLSKRGVYKILWWVDSLAQYLTRLLAPFNHYAMRRNKQLHVMSEPLNISRRDLERVQAPTLLVIGQFDLVKKRHIERIAAILPHAEIMIIPRHSHFVTYTNPKKFSTMVLPFLRQGGRHEKI</sequence>
<dbReference type="InterPro" id="IPR000073">
    <property type="entry name" value="AB_hydrolase_1"/>
</dbReference>